<evidence type="ECO:0000256" key="6">
    <source>
        <dbReference type="PIRNR" id="PIRNR000446"/>
    </source>
</evidence>
<dbReference type="Gene3D" id="3.40.366.10">
    <property type="entry name" value="Malonyl-Coenzyme A Acyl Carrier Protein, domain 2"/>
    <property type="match status" value="1"/>
</dbReference>
<dbReference type="InterPro" id="IPR050858">
    <property type="entry name" value="Mal-CoA-ACP_Trans/PKS_FabD"/>
</dbReference>
<accession>A0A6N4R8H6</accession>
<dbReference type="GO" id="GO:0004314">
    <property type="term" value="F:[acyl-carrier-protein] S-malonyltransferase activity"/>
    <property type="evidence" value="ECO:0007669"/>
    <property type="project" value="UniProtKB-EC"/>
</dbReference>
<dbReference type="Pfam" id="PF00698">
    <property type="entry name" value="Acyl_transf_1"/>
    <property type="match status" value="1"/>
</dbReference>
<dbReference type="SUPFAM" id="SSF55048">
    <property type="entry name" value="Probable ACP-binding domain of malonyl-CoA ACP transacylase"/>
    <property type="match status" value="1"/>
</dbReference>
<comment type="catalytic activity">
    <reaction evidence="5 6">
        <text>holo-[ACP] + malonyl-CoA = malonyl-[ACP] + CoA</text>
        <dbReference type="Rhea" id="RHEA:41792"/>
        <dbReference type="Rhea" id="RHEA-COMP:9623"/>
        <dbReference type="Rhea" id="RHEA-COMP:9685"/>
        <dbReference type="ChEBI" id="CHEBI:57287"/>
        <dbReference type="ChEBI" id="CHEBI:57384"/>
        <dbReference type="ChEBI" id="CHEBI:64479"/>
        <dbReference type="ChEBI" id="CHEBI:78449"/>
        <dbReference type="EC" id="2.3.1.39"/>
    </reaction>
</comment>
<reference evidence="9 10" key="1">
    <citation type="journal article" date="2017" name="Nat. Commun.">
        <title>In situ click chemistry generation of cyclooxygenase-2 inhibitors.</title>
        <authorList>
            <person name="Bhardwaj A."/>
            <person name="Kaur J."/>
            <person name="Wuest M."/>
            <person name="Wuest F."/>
        </authorList>
    </citation>
    <scope>NUCLEOTIDE SEQUENCE [LARGE SCALE GENOMIC DNA]</scope>
    <source>
        <strain evidence="9">S2_018_000_R2_106</strain>
    </source>
</reference>
<dbReference type="GO" id="GO:0005829">
    <property type="term" value="C:cytosol"/>
    <property type="evidence" value="ECO:0007669"/>
    <property type="project" value="TreeGrafter"/>
</dbReference>
<evidence type="ECO:0000259" key="8">
    <source>
        <dbReference type="SMART" id="SM00827"/>
    </source>
</evidence>
<evidence type="ECO:0000256" key="3">
    <source>
        <dbReference type="ARBA" id="ARBA00022679"/>
    </source>
</evidence>
<dbReference type="AlphaFoldDB" id="A0A6N4R8H6"/>
<dbReference type="Proteomes" id="UP000320948">
    <property type="component" value="Unassembled WGS sequence"/>
</dbReference>
<keyword evidence="3 6" id="KW-0808">Transferase</keyword>
<sequence length="311" mass="32642">MKKLSLVFPGQGSQVPGMGKDFAEEAFAKELFEQADDALGFGLTKLMWGEDAAVLTQTENAQPALLVTGLVALEYLKCQSGKSVAEMAAFVAGHSLGEYTAVAAAGGMDFETAVKLVRLRGEAMRDCGDTLSSRGSMSAILGLEADVADKVARESGVVFANDNSPGQAIFSGPVVALEKAEEAAKAAGAKRALRLNVSGPFHTPVMTGAAGEVRDFLKSHPLRDLSVPCVMNVKATGVQAAAEVTEGLVAQVTERVRWRETMMFMAEQGVEQVVELGVGKVLTGMASRCDARLSGVSLSNRAEVDAWVATL</sequence>
<feature type="active site" evidence="7">
    <location>
        <position position="95"/>
    </location>
</feature>
<dbReference type="InterPro" id="IPR014043">
    <property type="entry name" value="Acyl_transferase_dom"/>
</dbReference>
<dbReference type="SUPFAM" id="SSF52151">
    <property type="entry name" value="FabD/lysophospholipase-like"/>
    <property type="match status" value="1"/>
</dbReference>
<dbReference type="PANTHER" id="PTHR42681">
    <property type="entry name" value="MALONYL-COA-ACYL CARRIER PROTEIN TRANSACYLASE, MITOCHONDRIAL"/>
    <property type="match status" value="1"/>
</dbReference>
<dbReference type="Gene3D" id="3.30.70.250">
    <property type="entry name" value="Malonyl-CoA ACP transacylase, ACP-binding"/>
    <property type="match status" value="1"/>
</dbReference>
<proteinExistence type="inferred from homology"/>
<evidence type="ECO:0000313" key="9">
    <source>
        <dbReference type="EMBL" id="TKW60517.1"/>
    </source>
</evidence>
<dbReference type="PANTHER" id="PTHR42681:SF1">
    <property type="entry name" value="MALONYL-COA-ACYL CARRIER PROTEIN TRANSACYLASE, MITOCHONDRIAL"/>
    <property type="match status" value="1"/>
</dbReference>
<dbReference type="InterPro" id="IPR016036">
    <property type="entry name" value="Malonyl_transacylase_ACP-bd"/>
</dbReference>
<dbReference type="EMBL" id="VAFM01000002">
    <property type="protein sequence ID" value="TKW60517.1"/>
    <property type="molecule type" value="Genomic_DNA"/>
</dbReference>
<evidence type="ECO:0000256" key="5">
    <source>
        <dbReference type="ARBA" id="ARBA00048462"/>
    </source>
</evidence>
<dbReference type="PIRSF" id="PIRSF000446">
    <property type="entry name" value="Mct"/>
    <property type="match status" value="1"/>
</dbReference>
<evidence type="ECO:0000313" key="10">
    <source>
        <dbReference type="Proteomes" id="UP000320948"/>
    </source>
</evidence>
<name>A0A6N4R8H6_BLAVI</name>
<gene>
    <name evidence="9" type="primary">fabD</name>
    <name evidence="9" type="ORF">DI628_06330</name>
</gene>
<organism evidence="9 10">
    <name type="scientific">Blastochloris viridis</name>
    <name type="common">Rhodopseudomonas viridis</name>
    <dbReference type="NCBI Taxonomy" id="1079"/>
    <lineage>
        <taxon>Bacteria</taxon>
        <taxon>Pseudomonadati</taxon>
        <taxon>Pseudomonadota</taxon>
        <taxon>Alphaproteobacteria</taxon>
        <taxon>Hyphomicrobiales</taxon>
        <taxon>Blastochloridaceae</taxon>
        <taxon>Blastochloris</taxon>
    </lineage>
</organism>
<dbReference type="InterPro" id="IPR004410">
    <property type="entry name" value="Malonyl_CoA-ACP_transAc_FabD"/>
</dbReference>
<evidence type="ECO:0000256" key="4">
    <source>
        <dbReference type="ARBA" id="ARBA00023315"/>
    </source>
</evidence>
<dbReference type="SMART" id="SM00827">
    <property type="entry name" value="PKS_AT"/>
    <property type="match status" value="1"/>
</dbReference>
<dbReference type="EC" id="2.3.1.39" evidence="1 6"/>
<evidence type="ECO:0000256" key="1">
    <source>
        <dbReference type="ARBA" id="ARBA00013258"/>
    </source>
</evidence>
<protein>
    <recommendedName>
        <fullName evidence="2 6">Malonyl CoA-acyl carrier protein transacylase</fullName>
        <ecNumber evidence="1 6">2.3.1.39</ecNumber>
    </recommendedName>
</protein>
<dbReference type="InterPro" id="IPR016035">
    <property type="entry name" value="Acyl_Trfase/lysoPLipase"/>
</dbReference>
<dbReference type="GO" id="GO:0006633">
    <property type="term" value="P:fatty acid biosynthetic process"/>
    <property type="evidence" value="ECO:0007669"/>
    <property type="project" value="TreeGrafter"/>
</dbReference>
<evidence type="ECO:0000256" key="2">
    <source>
        <dbReference type="ARBA" id="ARBA00018953"/>
    </source>
</evidence>
<feature type="domain" description="Malonyl-CoA:ACP transacylase (MAT)" evidence="8">
    <location>
        <begin position="7"/>
        <end position="303"/>
    </location>
</feature>
<evidence type="ECO:0000256" key="7">
    <source>
        <dbReference type="PIRSR" id="PIRSR000446-1"/>
    </source>
</evidence>
<dbReference type="InterPro" id="IPR001227">
    <property type="entry name" value="Ac_transferase_dom_sf"/>
</dbReference>
<keyword evidence="4 6" id="KW-0012">Acyltransferase</keyword>
<comment type="caution">
    <text evidence="9">The sequence shown here is derived from an EMBL/GenBank/DDBJ whole genome shotgun (WGS) entry which is preliminary data.</text>
</comment>
<feature type="active site" evidence="7">
    <location>
        <position position="202"/>
    </location>
</feature>
<dbReference type="NCBIfam" id="TIGR00128">
    <property type="entry name" value="fabD"/>
    <property type="match status" value="1"/>
</dbReference>
<dbReference type="InterPro" id="IPR024925">
    <property type="entry name" value="Malonyl_CoA-ACP_transAc"/>
</dbReference>
<comment type="similarity">
    <text evidence="6">Belongs to the fabD family.</text>
</comment>